<evidence type="ECO:0000313" key="2">
    <source>
        <dbReference type="EMBL" id="CAI9156626.1"/>
    </source>
</evidence>
<accession>A0ABN8Y5U4</accession>
<protein>
    <submittedName>
        <fullName evidence="2">Uncharacterized protein</fullName>
    </submittedName>
</protein>
<organism evidence="2 3">
    <name type="scientific">Rangifer tarandus platyrhynchus</name>
    <name type="common">Svalbard reindeer</name>
    <dbReference type="NCBI Taxonomy" id="3082113"/>
    <lineage>
        <taxon>Eukaryota</taxon>
        <taxon>Metazoa</taxon>
        <taxon>Chordata</taxon>
        <taxon>Craniata</taxon>
        <taxon>Vertebrata</taxon>
        <taxon>Euteleostomi</taxon>
        <taxon>Mammalia</taxon>
        <taxon>Eutheria</taxon>
        <taxon>Laurasiatheria</taxon>
        <taxon>Artiodactyla</taxon>
        <taxon>Ruminantia</taxon>
        <taxon>Pecora</taxon>
        <taxon>Cervidae</taxon>
        <taxon>Odocoileinae</taxon>
        <taxon>Rangifer</taxon>
    </lineage>
</organism>
<proteinExistence type="predicted"/>
<sequence length="87" mass="8782">MLAEAGEREALGGERGAAGTQDGARAVRPAGLCPAPPGARQSRFIGIRALISGGPRGPGREQAGRWPGGRGLPSGLPRPSNVNICSQ</sequence>
<reference evidence="2" key="1">
    <citation type="submission" date="2023-04" db="EMBL/GenBank/DDBJ databases">
        <authorList>
            <consortium name="ELIXIR-Norway"/>
        </authorList>
    </citation>
    <scope>NUCLEOTIDE SEQUENCE [LARGE SCALE GENOMIC DNA]</scope>
</reference>
<feature type="region of interest" description="Disordered" evidence="1">
    <location>
        <begin position="1"/>
        <end position="39"/>
    </location>
</feature>
<keyword evidence="3" id="KW-1185">Reference proteome</keyword>
<evidence type="ECO:0000313" key="3">
    <source>
        <dbReference type="Proteomes" id="UP001176941"/>
    </source>
</evidence>
<evidence type="ECO:0000256" key="1">
    <source>
        <dbReference type="SAM" id="MobiDB-lite"/>
    </source>
</evidence>
<dbReference type="Proteomes" id="UP001176941">
    <property type="component" value="Chromosome 14"/>
</dbReference>
<feature type="region of interest" description="Disordered" evidence="1">
    <location>
        <begin position="51"/>
        <end position="87"/>
    </location>
</feature>
<name>A0ABN8Y5U4_RANTA</name>
<gene>
    <name evidence="2" type="ORF">MRATA1EN1_LOCUS5588</name>
</gene>
<dbReference type="EMBL" id="OX459950">
    <property type="protein sequence ID" value="CAI9156626.1"/>
    <property type="molecule type" value="Genomic_DNA"/>
</dbReference>
<feature type="compositionally biased region" description="Basic and acidic residues" evidence="1">
    <location>
        <begin position="1"/>
        <end position="12"/>
    </location>
</feature>